<dbReference type="EMBL" id="JBHTJS010000003">
    <property type="protein sequence ID" value="MFD1006870.1"/>
    <property type="molecule type" value="Genomic_DNA"/>
</dbReference>
<evidence type="ECO:0000313" key="3">
    <source>
        <dbReference type="Proteomes" id="UP001597048"/>
    </source>
</evidence>
<keyword evidence="3" id="KW-1185">Reference proteome</keyword>
<dbReference type="Gene3D" id="1.10.260.40">
    <property type="entry name" value="lambda repressor-like DNA-binding domains"/>
    <property type="match status" value="1"/>
</dbReference>
<accession>A0ABW3KDH0</accession>
<dbReference type="InterPro" id="IPR001387">
    <property type="entry name" value="Cro/C1-type_HTH"/>
</dbReference>
<dbReference type="PROSITE" id="PS50943">
    <property type="entry name" value="HTH_CROC1"/>
    <property type="match status" value="1"/>
</dbReference>
<proteinExistence type="predicted"/>
<dbReference type="Pfam" id="PF01381">
    <property type="entry name" value="HTH_3"/>
    <property type="match status" value="1"/>
</dbReference>
<feature type="domain" description="HTH cro/C1-type" evidence="1">
    <location>
        <begin position="31"/>
        <end position="86"/>
    </location>
</feature>
<protein>
    <submittedName>
        <fullName evidence="2">Helix-turn-helix domain-containing protein</fullName>
    </submittedName>
</protein>
<dbReference type="Proteomes" id="UP001597048">
    <property type="component" value="Unassembled WGS sequence"/>
</dbReference>
<evidence type="ECO:0000313" key="2">
    <source>
        <dbReference type="EMBL" id="MFD1006870.1"/>
    </source>
</evidence>
<reference evidence="3" key="1">
    <citation type="journal article" date="2019" name="Int. J. Syst. Evol. Microbiol.">
        <title>The Global Catalogue of Microorganisms (GCM) 10K type strain sequencing project: providing services to taxonomists for standard genome sequencing and annotation.</title>
        <authorList>
            <consortium name="The Broad Institute Genomics Platform"/>
            <consortium name="The Broad Institute Genome Sequencing Center for Infectious Disease"/>
            <person name="Wu L."/>
            <person name="Ma J."/>
        </authorList>
    </citation>
    <scope>NUCLEOTIDE SEQUENCE [LARGE SCALE GENOMIC DNA]</scope>
    <source>
        <strain evidence="3">CCUG 60525</strain>
    </source>
</reference>
<organism evidence="2 3">
    <name type="scientific">Oceanisphaera ostreae</name>
    <dbReference type="NCBI Taxonomy" id="914151"/>
    <lineage>
        <taxon>Bacteria</taxon>
        <taxon>Pseudomonadati</taxon>
        <taxon>Pseudomonadota</taxon>
        <taxon>Gammaproteobacteria</taxon>
        <taxon>Aeromonadales</taxon>
        <taxon>Aeromonadaceae</taxon>
        <taxon>Oceanisphaera</taxon>
    </lineage>
</organism>
<dbReference type="CDD" id="cd00093">
    <property type="entry name" value="HTH_XRE"/>
    <property type="match status" value="1"/>
</dbReference>
<name>A0ABW3KDH0_9GAMM</name>
<sequence length="107" mass="11913">MKKPSPNEREALLISLLMQLFTGEITEGQLLRTLRKDLLNMSQTEYAALVKVSRRTLSDTERDTGSQSLAVLNAIFRPFGLKAGLLPRNPALMKKLLAEDTAPDSTR</sequence>
<evidence type="ECO:0000259" key="1">
    <source>
        <dbReference type="PROSITE" id="PS50943"/>
    </source>
</evidence>
<gene>
    <name evidence="2" type="ORF">ACFQ1C_01665</name>
</gene>
<dbReference type="RefSeq" id="WP_379556796.1">
    <property type="nucleotide sequence ID" value="NZ_JBHTJS010000003.1"/>
</dbReference>
<comment type="caution">
    <text evidence="2">The sequence shown here is derived from an EMBL/GenBank/DDBJ whole genome shotgun (WGS) entry which is preliminary data.</text>
</comment>
<dbReference type="InterPro" id="IPR010982">
    <property type="entry name" value="Lambda_DNA-bd_dom_sf"/>
</dbReference>
<dbReference type="SUPFAM" id="SSF47413">
    <property type="entry name" value="lambda repressor-like DNA-binding domains"/>
    <property type="match status" value="1"/>
</dbReference>